<comment type="caution">
    <text evidence="1">The sequence shown here is derived from an EMBL/GenBank/DDBJ whole genome shotgun (WGS) entry which is preliminary data.</text>
</comment>
<proteinExistence type="predicted"/>
<sequence length="280" mass="31406">MTGLIEMVKRSVALAMILEPTGWGIAGNVSRSRDHPDKTIQDYIVLGYDFAEKLVEEAAKEDGSGYALYYLIKEHMNKFGTNLALGEIFLLYLNAYGSIKMGSLNPDRAAEGGSSLVYKMWAESYINSMRLCNLTFIGRFSFSGMPSLTPMIGSKSIKMRLVDLLQLNIFDPVSYEAAKGFPYTRSVAAELKGKLQCGIPKSEDIDFIFRELCCRYNDFLVYRKNGLDASEIARLKCCAGKKISESLGSISDLVALVLFYYFLSCEEREEGYDEENSERL</sequence>
<dbReference type="EMBL" id="DTLS01000129">
    <property type="protein sequence ID" value="HGZ60443.1"/>
    <property type="molecule type" value="Genomic_DNA"/>
</dbReference>
<organism evidence="1">
    <name type="scientific">Fervidicoccus fontis</name>
    <dbReference type="NCBI Taxonomy" id="683846"/>
    <lineage>
        <taxon>Archaea</taxon>
        <taxon>Thermoproteota</taxon>
        <taxon>Thermoprotei</taxon>
        <taxon>Fervidicoccales</taxon>
        <taxon>Fervidicoccaceae</taxon>
        <taxon>Fervidicoccus</taxon>
    </lineage>
</organism>
<dbReference type="GO" id="GO:0005524">
    <property type="term" value="F:ATP binding"/>
    <property type="evidence" value="ECO:0007669"/>
    <property type="project" value="InterPro"/>
</dbReference>
<dbReference type="Gene3D" id="1.10.4200.10">
    <property type="entry name" value="Triphosphoribosyl-dephospho-CoA protein"/>
    <property type="match status" value="1"/>
</dbReference>
<dbReference type="InterPro" id="IPR002736">
    <property type="entry name" value="CitG"/>
</dbReference>
<accession>A0A7J3SM71</accession>
<evidence type="ECO:0000313" key="1">
    <source>
        <dbReference type="EMBL" id="HGZ60443.1"/>
    </source>
</evidence>
<dbReference type="Pfam" id="PF01874">
    <property type="entry name" value="CitG"/>
    <property type="match status" value="1"/>
</dbReference>
<dbReference type="GO" id="GO:0046917">
    <property type="term" value="F:triphosphoribosyl-dephospho-CoA synthase activity"/>
    <property type="evidence" value="ECO:0007669"/>
    <property type="project" value="InterPro"/>
</dbReference>
<name>A0A7J3SM71_9CREN</name>
<gene>
    <name evidence="1" type="ORF">ENW83_04470</name>
</gene>
<reference evidence="1" key="1">
    <citation type="journal article" date="2020" name="mSystems">
        <title>Genome- and Community-Level Interaction Insights into Carbon Utilization and Element Cycling Functions of Hydrothermarchaeota in Hydrothermal Sediment.</title>
        <authorList>
            <person name="Zhou Z."/>
            <person name="Liu Y."/>
            <person name="Xu W."/>
            <person name="Pan J."/>
            <person name="Luo Z.H."/>
            <person name="Li M."/>
        </authorList>
    </citation>
    <scope>NUCLEOTIDE SEQUENCE [LARGE SCALE GENOMIC DNA]</scope>
    <source>
        <strain evidence="1">SpSt-885</strain>
    </source>
</reference>
<protein>
    <submittedName>
        <fullName evidence="1">Uncharacterized protein</fullName>
    </submittedName>
</protein>
<dbReference type="AlphaFoldDB" id="A0A7J3SM71"/>